<dbReference type="Proteomes" id="UP000007819">
    <property type="component" value="Chromosome A2"/>
</dbReference>
<dbReference type="PANTHER" id="PTHR24412">
    <property type="entry name" value="KELCH PROTEIN"/>
    <property type="match status" value="1"/>
</dbReference>
<dbReference type="OrthoDB" id="45365at2759"/>
<dbReference type="InterPro" id="IPR000210">
    <property type="entry name" value="BTB/POZ_dom"/>
</dbReference>
<evidence type="ECO:0000256" key="6">
    <source>
        <dbReference type="ARBA" id="ARBA00023203"/>
    </source>
</evidence>
<dbReference type="PROSITE" id="PS50097">
    <property type="entry name" value="BTB"/>
    <property type="match status" value="1"/>
</dbReference>
<dbReference type="KEGG" id="api:100573953"/>
<dbReference type="InterPro" id="IPR006652">
    <property type="entry name" value="Kelch_1"/>
</dbReference>
<keyword evidence="6" id="KW-0009">Actin-binding</keyword>
<dbReference type="SUPFAM" id="SSF54695">
    <property type="entry name" value="POZ domain"/>
    <property type="match status" value="1"/>
</dbReference>
<evidence type="ECO:0000256" key="2">
    <source>
        <dbReference type="ARBA" id="ARBA00013699"/>
    </source>
</evidence>
<reference evidence="9" key="2">
    <citation type="submission" date="2022-06" db="UniProtKB">
        <authorList>
            <consortium name="EnsemblMetazoa"/>
        </authorList>
    </citation>
    <scope>IDENTIFICATION</scope>
</reference>
<dbReference type="SMART" id="SM00225">
    <property type="entry name" value="BTB"/>
    <property type="match status" value="1"/>
</dbReference>
<name>A0A8R2JS35_ACYPI</name>
<evidence type="ECO:0000256" key="3">
    <source>
        <dbReference type="ARBA" id="ARBA00022441"/>
    </source>
</evidence>
<dbReference type="AlphaFoldDB" id="A0A8R2JS35"/>
<dbReference type="GeneID" id="100573953"/>
<evidence type="ECO:0000313" key="9">
    <source>
        <dbReference type="EnsemblMetazoa" id="XP_029345007.1"/>
    </source>
</evidence>
<organism evidence="9 10">
    <name type="scientific">Acyrthosiphon pisum</name>
    <name type="common">Pea aphid</name>
    <dbReference type="NCBI Taxonomy" id="7029"/>
    <lineage>
        <taxon>Eukaryota</taxon>
        <taxon>Metazoa</taxon>
        <taxon>Ecdysozoa</taxon>
        <taxon>Arthropoda</taxon>
        <taxon>Hexapoda</taxon>
        <taxon>Insecta</taxon>
        <taxon>Pterygota</taxon>
        <taxon>Neoptera</taxon>
        <taxon>Paraneoptera</taxon>
        <taxon>Hemiptera</taxon>
        <taxon>Sternorrhyncha</taxon>
        <taxon>Aphidomorpha</taxon>
        <taxon>Aphidoidea</taxon>
        <taxon>Aphididae</taxon>
        <taxon>Macrosiphini</taxon>
        <taxon>Acyrthosiphon</taxon>
    </lineage>
</organism>
<dbReference type="Gene3D" id="1.25.40.420">
    <property type="match status" value="1"/>
</dbReference>
<dbReference type="Pfam" id="PF00651">
    <property type="entry name" value="BTB"/>
    <property type="match status" value="1"/>
</dbReference>
<evidence type="ECO:0000256" key="5">
    <source>
        <dbReference type="ARBA" id="ARBA00022786"/>
    </source>
</evidence>
<dbReference type="RefSeq" id="XP_029345008.1">
    <property type="nucleotide sequence ID" value="XM_029489148.1"/>
</dbReference>
<evidence type="ECO:0000256" key="7">
    <source>
        <dbReference type="ARBA" id="ARBA00043912"/>
    </source>
</evidence>
<dbReference type="SUPFAM" id="SSF117281">
    <property type="entry name" value="Kelch motif"/>
    <property type="match status" value="1"/>
</dbReference>
<keyword evidence="4" id="KW-0677">Repeat</keyword>
<evidence type="ECO:0000256" key="4">
    <source>
        <dbReference type="ARBA" id="ARBA00022737"/>
    </source>
</evidence>
<dbReference type="EnsemblMetazoa" id="XM_029489147.1">
    <property type="protein sequence ID" value="XP_029345007.1"/>
    <property type="gene ID" value="LOC100573953"/>
</dbReference>
<sequence length="588" mass="65982">MENLKQIPESKKCEQAKYEYIKSSYAGMFEVLQSLRQDEVFCDIKLKTDDKKIIFAHKVVLASASPYFHAMFTHFSERNHDVVVMKQLDSTALQVLVNFIYTGKIVITEENVRDLLSAANLLQLQEVKEACCNFLQSQLCSTNCLSINAIADLHSCTELLTSSELYIHQHFSEAADGDEFLSLSSEEVIKLISSDKLIVPSEEKVFECVIRWVKHELGSRECVLPQLMEHVRLPLISNNYILNKVIEESLIKDCIECKEYIREALHFHRLKPEELIPQNIRFKPRQADKVILAVDGMDTKFSNGTEFFEPKMSRWHNGPEMITSRKNPGLAVVNDNLVFAVGGSTDHFEPLRSVDVLDLSSESPCWKPSVDMIVKRNILGVGVINNHVYAVGGHNYSDSALDSAEVFDYNTQEWHMISSMSTRRSDPGIGVLDNLLYAAGGFDQSSLQTFDTVECYDPNIDTWTPVAKMCGRRRGFGVGVLNGVLYAVGGHDGLNCLSSVEAYRPSTGVWTTVADMNFTRLRAGVVALDGLLYVVGGSYNCYIVDSTEYYSPETNTWTIVTASKNYPHTSGGIVAINMPRHFKTCSYS</sequence>
<dbReference type="PIRSF" id="PIRSF037037">
    <property type="entry name" value="Kelch-like_protein_gigaxonin"/>
    <property type="match status" value="1"/>
</dbReference>
<dbReference type="Gene3D" id="3.30.710.10">
    <property type="entry name" value="Potassium Channel Kv1.1, Chain A"/>
    <property type="match status" value="1"/>
</dbReference>
<comment type="function">
    <text evidence="7">Probable substrate-specific adapter of an E3 ubiquitin-protein ligase complex which mediates the ubiquitination and subsequent proteasomal degradation of target proteins. May have a role in synapse differentiation and growth.</text>
</comment>
<evidence type="ECO:0000256" key="1">
    <source>
        <dbReference type="ARBA" id="ARBA00004906"/>
    </source>
</evidence>
<dbReference type="Pfam" id="PF07707">
    <property type="entry name" value="BACK"/>
    <property type="match status" value="1"/>
</dbReference>
<dbReference type="Gene3D" id="2.120.10.80">
    <property type="entry name" value="Kelch-type beta propeller"/>
    <property type="match status" value="1"/>
</dbReference>
<feature type="domain" description="BTB" evidence="8">
    <location>
        <begin position="42"/>
        <end position="109"/>
    </location>
</feature>
<keyword evidence="10" id="KW-1185">Reference proteome</keyword>
<dbReference type="SMART" id="SM00612">
    <property type="entry name" value="Kelch"/>
    <property type="match status" value="6"/>
</dbReference>
<dbReference type="InterPro" id="IPR011705">
    <property type="entry name" value="BACK"/>
</dbReference>
<dbReference type="InterPro" id="IPR017096">
    <property type="entry name" value="BTB-kelch_protein"/>
</dbReference>
<keyword evidence="3" id="KW-0880">Kelch repeat</keyword>
<reference evidence="10" key="1">
    <citation type="submission" date="2010-06" db="EMBL/GenBank/DDBJ databases">
        <authorList>
            <person name="Jiang H."/>
            <person name="Abraham K."/>
            <person name="Ali S."/>
            <person name="Alsbrooks S.L."/>
            <person name="Anim B.N."/>
            <person name="Anosike U.S."/>
            <person name="Attaway T."/>
            <person name="Bandaranaike D.P."/>
            <person name="Battles P.K."/>
            <person name="Bell S.N."/>
            <person name="Bell A.V."/>
            <person name="Beltran B."/>
            <person name="Bickham C."/>
            <person name="Bustamante Y."/>
            <person name="Caleb T."/>
            <person name="Canada A."/>
            <person name="Cardenas V."/>
            <person name="Carter K."/>
            <person name="Chacko J."/>
            <person name="Chandrabose M.N."/>
            <person name="Chavez D."/>
            <person name="Chavez A."/>
            <person name="Chen L."/>
            <person name="Chu H.-S."/>
            <person name="Claassen K.J."/>
            <person name="Cockrell R."/>
            <person name="Collins M."/>
            <person name="Cooper J.A."/>
            <person name="Cree A."/>
            <person name="Curry S.M."/>
            <person name="Da Y."/>
            <person name="Dao M.D."/>
            <person name="Das B."/>
            <person name="Davila M.-L."/>
            <person name="Davy-Carroll L."/>
            <person name="Denson S."/>
            <person name="Dinh H."/>
            <person name="Ebong V.E."/>
            <person name="Edwards J.R."/>
            <person name="Egan A."/>
            <person name="El-Daye J."/>
            <person name="Escobedo L."/>
            <person name="Fernandez S."/>
            <person name="Fernando P.R."/>
            <person name="Flagg N."/>
            <person name="Forbes L.D."/>
            <person name="Fowler R.G."/>
            <person name="Fu Q."/>
            <person name="Gabisi R.A."/>
            <person name="Ganer J."/>
            <person name="Garbino Pronczuk A."/>
            <person name="Garcia R.M."/>
            <person name="Garner T."/>
            <person name="Garrett T.E."/>
            <person name="Gonzalez D.A."/>
            <person name="Hamid H."/>
            <person name="Hawkins E.S."/>
            <person name="Hirani K."/>
            <person name="Hogues M.E."/>
            <person name="Hollins B."/>
            <person name="Hsiao C.-H."/>
            <person name="Jabil R."/>
            <person name="James M.L."/>
            <person name="Jhangiani S.N."/>
            <person name="Johnson B."/>
            <person name="Johnson Q."/>
            <person name="Joshi V."/>
            <person name="Kalu J.B."/>
            <person name="Kam C."/>
            <person name="Kashfia A."/>
            <person name="Keebler J."/>
            <person name="Kisamo H."/>
            <person name="Kovar C.L."/>
            <person name="Lago L.A."/>
            <person name="Lai C.-Y."/>
            <person name="Laidlaw J."/>
            <person name="Lara F."/>
            <person name="Le T.-K."/>
            <person name="Lee S.L."/>
            <person name="Legall F.H."/>
            <person name="Lemon S.J."/>
            <person name="Lewis L.R."/>
            <person name="Li B."/>
            <person name="Liu Y."/>
            <person name="Liu Y.-S."/>
            <person name="Lopez J."/>
            <person name="Lozado R.J."/>
            <person name="Lu J."/>
            <person name="Madu R.C."/>
            <person name="Maheshwari M."/>
            <person name="Maheshwari R."/>
            <person name="Malloy K."/>
            <person name="Martinez E."/>
            <person name="Mathew T."/>
            <person name="Mercado I.C."/>
            <person name="Mercado C."/>
            <person name="Meyer B."/>
            <person name="Montgomery K."/>
            <person name="Morgan M.B."/>
            <person name="Munidasa M."/>
            <person name="Nazareth L.V."/>
            <person name="Nelson J."/>
            <person name="Ng B.M."/>
            <person name="Nguyen N.B."/>
            <person name="Nguyen P.Q."/>
            <person name="Nguyen T."/>
            <person name="Obregon M."/>
            <person name="Okwuonu G.O."/>
            <person name="Onwere C.G."/>
            <person name="Orozco G."/>
            <person name="Parra A."/>
            <person name="Patel S."/>
            <person name="Patil S."/>
            <person name="Perez A."/>
            <person name="Perez Y."/>
            <person name="Pham C."/>
            <person name="Primus E.L."/>
            <person name="Pu L.-L."/>
            <person name="Puazo M."/>
            <person name="Qin X."/>
            <person name="Quiroz J.B."/>
            <person name="Reese J."/>
            <person name="Richards S."/>
            <person name="Rives C.M."/>
            <person name="Robberts R."/>
            <person name="Ruiz S.J."/>
            <person name="Ruiz M.J."/>
            <person name="Santibanez J."/>
            <person name="Schneider B.W."/>
            <person name="Sisson I."/>
            <person name="Smith M."/>
            <person name="Sodergren E."/>
            <person name="Song X.-Z."/>
            <person name="Song B.B."/>
            <person name="Summersgill H."/>
            <person name="Thelus R."/>
            <person name="Thornton R.D."/>
            <person name="Trejos Z.Y."/>
            <person name="Usmani K."/>
            <person name="Vattathil S."/>
            <person name="Villasana D."/>
            <person name="Walker D.L."/>
            <person name="Wang S."/>
            <person name="Wang K."/>
            <person name="White C.S."/>
            <person name="Williams A.C."/>
            <person name="Williamson J."/>
            <person name="Wilson K."/>
            <person name="Woghiren I.O."/>
            <person name="Woodworth J.R."/>
            <person name="Worley K.C."/>
            <person name="Wright R.A."/>
            <person name="Wu W."/>
            <person name="Young L."/>
            <person name="Zhang L."/>
            <person name="Zhang J."/>
            <person name="Zhu Y."/>
            <person name="Muzny D.M."/>
            <person name="Weinstock G."/>
            <person name="Gibbs R.A."/>
        </authorList>
    </citation>
    <scope>NUCLEOTIDE SEQUENCE [LARGE SCALE GENOMIC DNA]</scope>
    <source>
        <strain evidence="10">LSR1</strain>
    </source>
</reference>
<dbReference type="InterPro" id="IPR015915">
    <property type="entry name" value="Kelch-typ_b-propeller"/>
</dbReference>
<dbReference type="SMART" id="SM00875">
    <property type="entry name" value="BACK"/>
    <property type="match status" value="1"/>
</dbReference>
<dbReference type="GO" id="GO:0003779">
    <property type="term" value="F:actin binding"/>
    <property type="evidence" value="ECO:0007669"/>
    <property type="project" value="UniProtKB-KW"/>
</dbReference>
<proteinExistence type="predicted"/>
<keyword evidence="5" id="KW-0833">Ubl conjugation pathway</keyword>
<comment type="pathway">
    <text evidence="1">Protein modification; protein ubiquitination.</text>
</comment>
<dbReference type="FunFam" id="1.25.40.420:FF:000001">
    <property type="entry name" value="Kelch-like family member 12"/>
    <property type="match status" value="1"/>
</dbReference>
<protein>
    <recommendedName>
        <fullName evidence="2">Kelch-like protein diablo</fullName>
    </recommendedName>
</protein>
<dbReference type="RefSeq" id="XP_029345007.1">
    <property type="nucleotide sequence ID" value="XM_029489147.1"/>
</dbReference>
<evidence type="ECO:0000259" key="8">
    <source>
        <dbReference type="PROSITE" id="PS50097"/>
    </source>
</evidence>
<evidence type="ECO:0000313" key="10">
    <source>
        <dbReference type="Proteomes" id="UP000007819"/>
    </source>
</evidence>
<dbReference type="EnsemblMetazoa" id="XM_029489148.1">
    <property type="protein sequence ID" value="XP_029345008.1"/>
    <property type="gene ID" value="LOC100573953"/>
</dbReference>
<dbReference type="InterPro" id="IPR011333">
    <property type="entry name" value="SKP1/BTB/POZ_sf"/>
</dbReference>
<dbReference type="Pfam" id="PF24681">
    <property type="entry name" value="Kelch_KLHDC2_KLHL20_DRC7"/>
    <property type="match status" value="1"/>
</dbReference>
<accession>A0A8R2JS35</accession>
<dbReference type="PANTHER" id="PTHR24412:SF466">
    <property type="entry name" value="RING CANAL KELCH PROTEIN"/>
    <property type="match status" value="1"/>
</dbReference>